<dbReference type="InterPro" id="IPR022385">
    <property type="entry name" value="Rhs_assc_core"/>
</dbReference>
<dbReference type="PANTHER" id="PTHR32305">
    <property type="match status" value="1"/>
</dbReference>
<dbReference type="Gene3D" id="2.180.10.10">
    <property type="entry name" value="RHS repeat-associated core"/>
    <property type="match status" value="1"/>
</dbReference>
<dbReference type="InterPro" id="IPR017946">
    <property type="entry name" value="PLC-like_Pdiesterase_TIM-brl"/>
</dbReference>
<sequence length="982" mass="109043">MSTSLFSKTPMVTVRDNRGQTVREIAYHRHPYTPTVVDTRITHHHYDARGALTQSADPRLNDTGRVNFTYLTDLAGNVLRTQSADAGISVTLNDAAGRPFLAVTGIETNKEGGDDKSRAITRSWLYEGSALPGRLLGITEQVSSKEIQFTERFVYADNSQDKKNLNLVGQCISHYDTAGLVQMNSIALCGAPLSVSRRLRQDADKAETTVNWQGEKASVWNTLLEEKSYNTLTTVDATGAELTTTDAAGNCQRVAYNVVGLLKGSWLTLKKKKGQAKEQVIVKSLTYSAAGQKLSEEHGNGVVTTYTYEPETQRLIGIKTERPTGHTIGAKVLQDLRYTYDPVGNVLSIKNDAEATRYWRNQEVVPENTYTYDSLYQLVSATGCEMAGTAAQGTKRPDSIPLASDNAYTNYTRHYHYDRGGNLTQIRHCAPASNNCYTTNFTVSNRSNRSVLNTLTKEISEVDALFDGSGHQKQMQPGQHLVWTPRGELQKVMLVTRKGGKNDSENYRYDAGSQRVLKVNTQQMEAITQKQRVIYLPGLELRTTTHGKTEKEKLHVITVRNAGRSQVRVLHWEKGKPSEININDQVRYNYDNLIGSSGLEVDSSGNVISQEEYYPYGGTAVWATRNQTEADYKIRRYSGKERDATGLYYYGYRYYQPWAGRWLSADPAGTVDGLNLFRMVRNNPIGLSDPTGCNSINHSKLPANTKLSQIAMLGSHDAGTYAYSRARNGASSLGALFTRAFKTQNLSLKKQAEAGARYFDIRVAQNKNGSFSFFHGPSIAGGNATSDVRELLDYAAGDKNNFYLMKFVFKGKKKAVSDMFLGGVIQNYDDHLINHEDTRSLGNATVDLLSQGKNIGIMVHGNARTESELWSYKEQVHTKWANRANVNGTVQFLSQFHADSAPENKLNVIQTNIPVASPARKQLTLGVKSYLSRVKNTLANGINRLPHAGIISADYIGSKHSATEGFMRTIERHNHNLMTQHA</sequence>
<reference evidence="1 2" key="1">
    <citation type="journal article" date="2017" name="Nat. Microbiol.">
        <title>Natural product diversity associated with the nematode symbionts Photorhabdus and Xenorhabdus.</title>
        <authorList>
            <person name="Tobias N.J."/>
            <person name="Wolff H."/>
            <person name="Djahanschiri B."/>
            <person name="Grundmann F."/>
            <person name="Kronenwerth M."/>
            <person name="Shi Y.M."/>
            <person name="Simonyi S."/>
            <person name="Grun P."/>
            <person name="Shapiro-Ilan D."/>
            <person name="Pidot S.J."/>
            <person name="Stinear T.P."/>
            <person name="Ebersberger I."/>
            <person name="Bode H.B."/>
        </authorList>
    </citation>
    <scope>NUCLEOTIDE SEQUENCE [LARGE SCALE GENOMIC DNA]</scope>
    <source>
        <strain evidence="1 2">DSM 17904</strain>
    </source>
</reference>
<evidence type="ECO:0000313" key="2">
    <source>
        <dbReference type="Proteomes" id="UP000222366"/>
    </source>
</evidence>
<dbReference type="CDD" id="cd08557">
    <property type="entry name" value="PI-PLCc_bacteria_like"/>
    <property type="match status" value="1"/>
</dbReference>
<dbReference type="AlphaFoldDB" id="A0A2D0KBY3"/>
<dbReference type="NCBIfam" id="TIGR03696">
    <property type="entry name" value="Rhs_assc_core"/>
    <property type="match status" value="1"/>
</dbReference>
<dbReference type="Pfam" id="PF18807">
    <property type="entry name" value="TTc_toxin_rep"/>
    <property type="match status" value="1"/>
</dbReference>
<dbReference type="GO" id="GO:0006629">
    <property type="term" value="P:lipid metabolic process"/>
    <property type="evidence" value="ECO:0007669"/>
    <property type="project" value="InterPro"/>
</dbReference>
<dbReference type="PANTHER" id="PTHR32305:SF15">
    <property type="entry name" value="PROTEIN RHSA-RELATED"/>
    <property type="match status" value="1"/>
</dbReference>
<dbReference type="EMBL" id="NJAJ01000047">
    <property type="protein sequence ID" value="PHM60815.1"/>
    <property type="molecule type" value="Genomic_DNA"/>
</dbReference>
<dbReference type="Proteomes" id="UP000222366">
    <property type="component" value="Unassembled WGS sequence"/>
</dbReference>
<dbReference type="PROSITE" id="PS50007">
    <property type="entry name" value="PIPLC_X_DOMAIN"/>
    <property type="match status" value="1"/>
</dbReference>
<dbReference type="GO" id="GO:0008081">
    <property type="term" value="F:phosphoric diester hydrolase activity"/>
    <property type="evidence" value="ECO:0007669"/>
    <property type="project" value="InterPro"/>
</dbReference>
<dbReference type="RefSeq" id="WP_099125935.1">
    <property type="nucleotide sequence ID" value="NZ_CAWNRH010000123.1"/>
</dbReference>
<organism evidence="1 2">
    <name type="scientific">Xenorhabdus stockiae</name>
    <dbReference type="NCBI Taxonomy" id="351614"/>
    <lineage>
        <taxon>Bacteria</taxon>
        <taxon>Pseudomonadati</taxon>
        <taxon>Pseudomonadota</taxon>
        <taxon>Gammaproteobacteria</taxon>
        <taxon>Enterobacterales</taxon>
        <taxon>Morganellaceae</taxon>
        <taxon>Xenorhabdus</taxon>
    </lineage>
</organism>
<dbReference type="InterPro" id="IPR041508">
    <property type="entry name" value="TcC-like_repeat"/>
</dbReference>
<keyword evidence="2" id="KW-1185">Reference proteome</keyword>
<dbReference type="Gene3D" id="3.20.20.190">
    <property type="entry name" value="Phosphatidylinositol (PI) phosphodiesterase"/>
    <property type="match status" value="1"/>
</dbReference>
<comment type="caution">
    <text evidence="1">The sequence shown here is derived from an EMBL/GenBank/DDBJ whole genome shotgun (WGS) entry which is preliminary data.</text>
</comment>
<evidence type="ECO:0000313" key="1">
    <source>
        <dbReference type="EMBL" id="PHM60815.1"/>
    </source>
</evidence>
<dbReference type="SUPFAM" id="SSF51695">
    <property type="entry name" value="PLC-like phosphodiesterases"/>
    <property type="match status" value="1"/>
</dbReference>
<dbReference type="InterPro" id="IPR050708">
    <property type="entry name" value="T6SS_VgrG/RHS"/>
</dbReference>
<name>A0A2D0KBY3_9GAMM</name>
<accession>A0A2D0KBY3</accession>
<proteinExistence type="predicted"/>
<protein>
    <submittedName>
        <fullName evidence="1">Insecticidal toxin, SepC/Tcc class</fullName>
    </submittedName>
</protein>
<gene>
    <name evidence="1" type="ORF">Xsto_03638</name>
</gene>